<dbReference type="AlphaFoldDB" id="A0A5P1FPU0"/>
<proteinExistence type="predicted"/>
<sequence length="109" mass="12688">MLKSLMRPQRHTQSKKLLDDVWLKLMLSSDGEIEDQEIHAGRHLRTAALAQERVAQVKKDKGHQRQSQRKEKSRHQTHKQSESCYSAHHTGHQNHCPHPPVNLLLVEPR</sequence>
<feature type="region of interest" description="Disordered" evidence="1">
    <location>
        <begin position="53"/>
        <end position="109"/>
    </location>
</feature>
<evidence type="ECO:0000313" key="3">
    <source>
        <dbReference type="Proteomes" id="UP000243459"/>
    </source>
</evidence>
<evidence type="ECO:0000313" key="2">
    <source>
        <dbReference type="EMBL" id="ONK79733.1"/>
    </source>
</evidence>
<dbReference type="EMBL" id="CM007381">
    <property type="protein sequence ID" value="ONK79733.1"/>
    <property type="molecule type" value="Genomic_DNA"/>
</dbReference>
<reference evidence="3" key="1">
    <citation type="journal article" date="2017" name="Nat. Commun.">
        <title>The asparagus genome sheds light on the origin and evolution of a young Y chromosome.</title>
        <authorList>
            <person name="Harkess A."/>
            <person name="Zhou J."/>
            <person name="Xu C."/>
            <person name="Bowers J.E."/>
            <person name="Van der Hulst R."/>
            <person name="Ayyampalayam S."/>
            <person name="Mercati F."/>
            <person name="Riccardi P."/>
            <person name="McKain M.R."/>
            <person name="Kakrana A."/>
            <person name="Tang H."/>
            <person name="Ray J."/>
            <person name="Groenendijk J."/>
            <person name="Arikit S."/>
            <person name="Mathioni S.M."/>
            <person name="Nakano M."/>
            <person name="Shan H."/>
            <person name="Telgmann-Rauber A."/>
            <person name="Kanno A."/>
            <person name="Yue Z."/>
            <person name="Chen H."/>
            <person name="Li W."/>
            <person name="Chen Y."/>
            <person name="Xu X."/>
            <person name="Zhang Y."/>
            <person name="Luo S."/>
            <person name="Chen H."/>
            <person name="Gao J."/>
            <person name="Mao Z."/>
            <person name="Pires J.C."/>
            <person name="Luo M."/>
            <person name="Kudrna D."/>
            <person name="Wing R.A."/>
            <person name="Meyers B.C."/>
            <person name="Yi K."/>
            <person name="Kong H."/>
            <person name="Lavrijsen P."/>
            <person name="Sunseri F."/>
            <person name="Falavigna A."/>
            <person name="Ye Y."/>
            <person name="Leebens-Mack J.H."/>
            <person name="Chen G."/>
        </authorList>
    </citation>
    <scope>NUCLEOTIDE SEQUENCE [LARGE SCALE GENOMIC DNA]</scope>
    <source>
        <strain evidence="3">cv. DH0086</strain>
    </source>
</reference>
<organism evidence="2 3">
    <name type="scientific">Asparagus officinalis</name>
    <name type="common">Garden asparagus</name>
    <dbReference type="NCBI Taxonomy" id="4686"/>
    <lineage>
        <taxon>Eukaryota</taxon>
        <taxon>Viridiplantae</taxon>
        <taxon>Streptophyta</taxon>
        <taxon>Embryophyta</taxon>
        <taxon>Tracheophyta</taxon>
        <taxon>Spermatophyta</taxon>
        <taxon>Magnoliopsida</taxon>
        <taxon>Liliopsida</taxon>
        <taxon>Asparagales</taxon>
        <taxon>Asparagaceae</taxon>
        <taxon>Asparagoideae</taxon>
        <taxon>Asparagus</taxon>
    </lineage>
</organism>
<keyword evidence="3" id="KW-1185">Reference proteome</keyword>
<dbReference type="Gramene" id="ONK79733">
    <property type="protein sequence ID" value="ONK79733"/>
    <property type="gene ID" value="A4U43_C01F9510"/>
</dbReference>
<gene>
    <name evidence="2" type="ORF">A4U43_C01F9510</name>
</gene>
<dbReference type="Proteomes" id="UP000243459">
    <property type="component" value="Chromosome 1"/>
</dbReference>
<dbReference type="PANTHER" id="PTHR36332:SF1">
    <property type="entry name" value="STRESS RESPONSE PROTEIN"/>
    <property type="match status" value="1"/>
</dbReference>
<evidence type="ECO:0000256" key="1">
    <source>
        <dbReference type="SAM" id="MobiDB-lite"/>
    </source>
</evidence>
<protein>
    <submittedName>
        <fullName evidence="2">Uncharacterized protein</fullName>
    </submittedName>
</protein>
<accession>A0A5P1FPU0</accession>
<dbReference type="PANTHER" id="PTHR36332">
    <property type="entry name" value="STRESS RESPONSE PROTEIN"/>
    <property type="match status" value="1"/>
</dbReference>
<feature type="compositionally biased region" description="Basic residues" evidence="1">
    <location>
        <begin position="60"/>
        <end position="78"/>
    </location>
</feature>
<name>A0A5P1FPU0_ASPOF</name>